<name>A0ABU6WK04_9FABA</name>
<keyword evidence="3" id="KW-1185">Reference proteome</keyword>
<organism evidence="2 3">
    <name type="scientific">Stylosanthes scabra</name>
    <dbReference type="NCBI Taxonomy" id="79078"/>
    <lineage>
        <taxon>Eukaryota</taxon>
        <taxon>Viridiplantae</taxon>
        <taxon>Streptophyta</taxon>
        <taxon>Embryophyta</taxon>
        <taxon>Tracheophyta</taxon>
        <taxon>Spermatophyta</taxon>
        <taxon>Magnoliopsida</taxon>
        <taxon>eudicotyledons</taxon>
        <taxon>Gunneridae</taxon>
        <taxon>Pentapetalae</taxon>
        <taxon>rosids</taxon>
        <taxon>fabids</taxon>
        <taxon>Fabales</taxon>
        <taxon>Fabaceae</taxon>
        <taxon>Papilionoideae</taxon>
        <taxon>50 kb inversion clade</taxon>
        <taxon>dalbergioids sensu lato</taxon>
        <taxon>Dalbergieae</taxon>
        <taxon>Pterocarpus clade</taxon>
        <taxon>Stylosanthes</taxon>
    </lineage>
</organism>
<feature type="region of interest" description="Disordered" evidence="1">
    <location>
        <begin position="112"/>
        <end position="146"/>
    </location>
</feature>
<sequence length="217" mass="24645">MDDGILVAIHYVSQIRKDQIGNDVFSCSQPAFVRWPNEEIGLEQLKDFILRSIGQGDTKRVQKVYYRYPHEVEGTFCFKRFSFTRRCGCCANPRMAPTFSCHDESVVGDPTTHPYLFDNDSDNDDVDNEPTVLPPEEEEEDDEEEEEIDVQGVNYFGHTQPAYAQPAISRPYDHPGHFGMLNLGAMDPCSHGFQGGPEDDPVDEFEVGQEFAEKKLL</sequence>
<comment type="caution">
    <text evidence="2">The sequence shown here is derived from an EMBL/GenBank/DDBJ whole genome shotgun (WGS) entry which is preliminary data.</text>
</comment>
<feature type="compositionally biased region" description="Acidic residues" evidence="1">
    <location>
        <begin position="135"/>
        <end position="146"/>
    </location>
</feature>
<accession>A0ABU6WK04</accession>
<evidence type="ECO:0000313" key="2">
    <source>
        <dbReference type="EMBL" id="MED6186167.1"/>
    </source>
</evidence>
<protein>
    <submittedName>
        <fullName evidence="2">Uncharacterized protein</fullName>
    </submittedName>
</protein>
<gene>
    <name evidence="2" type="ORF">PIB30_064164</name>
</gene>
<evidence type="ECO:0000256" key="1">
    <source>
        <dbReference type="SAM" id="MobiDB-lite"/>
    </source>
</evidence>
<proteinExistence type="predicted"/>
<evidence type="ECO:0000313" key="3">
    <source>
        <dbReference type="Proteomes" id="UP001341840"/>
    </source>
</evidence>
<dbReference type="Proteomes" id="UP001341840">
    <property type="component" value="Unassembled WGS sequence"/>
</dbReference>
<feature type="compositionally biased region" description="Acidic residues" evidence="1">
    <location>
        <begin position="119"/>
        <end position="128"/>
    </location>
</feature>
<dbReference type="EMBL" id="JASCZI010181864">
    <property type="protein sequence ID" value="MED6186167.1"/>
    <property type="molecule type" value="Genomic_DNA"/>
</dbReference>
<reference evidence="2 3" key="1">
    <citation type="journal article" date="2023" name="Plants (Basel)">
        <title>Bridging the Gap: Combining Genomics and Transcriptomics Approaches to Understand Stylosanthes scabra, an Orphan Legume from the Brazilian Caatinga.</title>
        <authorList>
            <person name="Ferreira-Neto J.R.C."/>
            <person name="da Silva M.D."/>
            <person name="Binneck E."/>
            <person name="de Melo N.F."/>
            <person name="da Silva R.H."/>
            <person name="de Melo A.L.T.M."/>
            <person name="Pandolfi V."/>
            <person name="Bustamante F.O."/>
            <person name="Brasileiro-Vidal A.C."/>
            <person name="Benko-Iseppon A.M."/>
        </authorList>
    </citation>
    <scope>NUCLEOTIDE SEQUENCE [LARGE SCALE GENOMIC DNA]</scope>
    <source>
        <tissue evidence="2">Leaves</tissue>
    </source>
</reference>